<evidence type="ECO:0000313" key="1">
    <source>
        <dbReference type="EMBL" id="AIU44284.1"/>
    </source>
</evidence>
<proteinExistence type="predicted"/>
<reference evidence="2" key="1">
    <citation type="submission" date="2014-10" db="EMBL/GenBank/DDBJ databases">
        <title>Draft genome sequence of lytic bacteriophage specific to a multidrug resistant bacterium Delftia tsuruhatensis ARB-1.</title>
        <authorList>
            <person name="Bhattacharjee A.S."/>
            <person name="Motlagh A.M."/>
            <person name="Goel R."/>
        </authorList>
    </citation>
    <scope>NUCLEOTIDE SEQUENCE [LARGE SCALE GENOMIC DNA]</scope>
</reference>
<keyword evidence="2" id="KW-1185">Reference proteome</keyword>
<sequence>MKNTRIAGIMSLAAGLAASAGAGIANFFTGSGPTASLVKPVKTGSGSRAARSARFQASPGIFSSESARGMPVAPFYQRPHYDTPADRARIQAAQDKRDRKAAKRRAILNKQGILA</sequence>
<gene>
    <name evidence="1" type="ORF">RG2014_030</name>
</gene>
<evidence type="ECO:0000313" key="2">
    <source>
        <dbReference type="Proteomes" id="UP000030040"/>
    </source>
</evidence>
<dbReference type="EMBL" id="KM879221">
    <property type="protein sequence ID" value="AIU44284.1"/>
    <property type="molecule type" value="Genomic_DNA"/>
</dbReference>
<name>A0A097PAL2_9CAUD</name>
<organism evidence="1 2">
    <name type="scientific">Delftia phage RG-2014</name>
    <dbReference type="NCBI Taxonomy" id="1563661"/>
    <lineage>
        <taxon>Viruses</taxon>
        <taxon>Duplodnaviria</taxon>
        <taxon>Heunggongvirae</taxon>
        <taxon>Uroviricota</taxon>
        <taxon>Caudoviricetes</taxon>
        <taxon>Schitoviridae</taxon>
        <taxon>Dendoorenvirus</taxon>
        <taxon>Dendoorenvirus RG2014</taxon>
    </lineage>
</organism>
<dbReference type="GeneID" id="24638715"/>
<protein>
    <submittedName>
        <fullName evidence="1">Uncharacterized protein</fullName>
    </submittedName>
</protein>
<dbReference type="RefSeq" id="YP_009148393.1">
    <property type="nucleotide sequence ID" value="NC_027348.2"/>
</dbReference>
<dbReference type="KEGG" id="vg:24638715"/>
<dbReference type="Proteomes" id="UP000030040">
    <property type="component" value="Segment"/>
</dbReference>
<accession>A0A097PAL2</accession>